<dbReference type="Gene3D" id="1.10.238.10">
    <property type="entry name" value="EF-hand"/>
    <property type="match status" value="1"/>
</dbReference>
<evidence type="ECO:0000259" key="2">
    <source>
        <dbReference type="Pfam" id="PF13202"/>
    </source>
</evidence>
<dbReference type="InterPro" id="IPR002048">
    <property type="entry name" value="EF_hand_dom"/>
</dbReference>
<comment type="caution">
    <text evidence="3">The sequence shown here is derived from an EMBL/GenBank/DDBJ whole genome shotgun (WGS) entry which is preliminary data.</text>
</comment>
<sequence>MRIGLGAAFAATGLILSSALLSACGDKDAQRAQADANAVGFVPPSVTSRLDFGASMERRFRTLDRNADDRVTKDELPSPNARIKAFDRNKDGVITAIEWSEGTLAWFDRMDLNHDGTVTSEERAESRKRQ</sequence>
<dbReference type="AlphaFoldDB" id="A0A2T5GRV4"/>
<keyword evidence="4" id="KW-1185">Reference proteome</keyword>
<dbReference type="SUPFAM" id="SSF47473">
    <property type="entry name" value="EF-hand"/>
    <property type="match status" value="1"/>
</dbReference>
<dbReference type="PROSITE" id="PS51257">
    <property type="entry name" value="PROKAR_LIPOPROTEIN"/>
    <property type="match status" value="1"/>
</dbReference>
<name>A0A2T5GRV4_9SPHN</name>
<dbReference type="GO" id="GO:0005509">
    <property type="term" value="F:calcium ion binding"/>
    <property type="evidence" value="ECO:0007669"/>
    <property type="project" value="InterPro"/>
</dbReference>
<feature type="domain" description="EF-hand" evidence="2">
    <location>
        <begin position="83"/>
        <end position="100"/>
    </location>
</feature>
<dbReference type="EMBL" id="QAOG01000001">
    <property type="protein sequence ID" value="PTQ62053.1"/>
    <property type="molecule type" value="Genomic_DNA"/>
</dbReference>
<evidence type="ECO:0000313" key="3">
    <source>
        <dbReference type="EMBL" id="PTQ62053.1"/>
    </source>
</evidence>
<proteinExistence type="predicted"/>
<reference evidence="3 4" key="1">
    <citation type="submission" date="2018-04" db="EMBL/GenBank/DDBJ databases">
        <title>Genomic Encyclopedia of Type Strains, Phase III (KMG-III): the genomes of soil and plant-associated and newly described type strains.</title>
        <authorList>
            <person name="Whitman W."/>
        </authorList>
    </citation>
    <scope>NUCLEOTIDE SEQUENCE [LARGE SCALE GENOMIC DNA]</scope>
    <source>
        <strain evidence="3 4">MA101b</strain>
    </source>
</reference>
<evidence type="ECO:0000256" key="1">
    <source>
        <dbReference type="SAM" id="SignalP"/>
    </source>
</evidence>
<organism evidence="3 4">
    <name type="scientific">Sphingomonas aurantiaca</name>
    <dbReference type="NCBI Taxonomy" id="185949"/>
    <lineage>
        <taxon>Bacteria</taxon>
        <taxon>Pseudomonadati</taxon>
        <taxon>Pseudomonadota</taxon>
        <taxon>Alphaproteobacteria</taxon>
        <taxon>Sphingomonadales</taxon>
        <taxon>Sphingomonadaceae</taxon>
        <taxon>Sphingomonas</taxon>
    </lineage>
</organism>
<feature type="chain" id="PRO_5015511772" evidence="1">
    <location>
        <begin position="23"/>
        <end position="130"/>
    </location>
</feature>
<dbReference type="Proteomes" id="UP000244189">
    <property type="component" value="Unassembled WGS sequence"/>
</dbReference>
<accession>A0A2T5GRV4</accession>
<dbReference type="PROSITE" id="PS00018">
    <property type="entry name" value="EF_HAND_1"/>
    <property type="match status" value="1"/>
</dbReference>
<dbReference type="InterPro" id="IPR018247">
    <property type="entry name" value="EF_Hand_1_Ca_BS"/>
</dbReference>
<dbReference type="Pfam" id="PF13202">
    <property type="entry name" value="EF-hand_5"/>
    <property type="match status" value="2"/>
</dbReference>
<feature type="signal peptide" evidence="1">
    <location>
        <begin position="1"/>
        <end position="22"/>
    </location>
</feature>
<evidence type="ECO:0000313" key="4">
    <source>
        <dbReference type="Proteomes" id="UP000244189"/>
    </source>
</evidence>
<dbReference type="InterPro" id="IPR011992">
    <property type="entry name" value="EF-hand-dom_pair"/>
</dbReference>
<gene>
    <name evidence="3" type="ORF">C8J26_0327</name>
</gene>
<feature type="domain" description="EF-hand" evidence="2">
    <location>
        <begin position="105"/>
        <end position="122"/>
    </location>
</feature>
<protein>
    <submittedName>
        <fullName evidence="3">EF hand domain-containing protein</fullName>
    </submittedName>
</protein>
<dbReference type="RefSeq" id="WP_107956457.1">
    <property type="nucleotide sequence ID" value="NZ_JASPFP010000001.1"/>
</dbReference>
<keyword evidence="1" id="KW-0732">Signal</keyword>